<dbReference type="AlphaFoldDB" id="A0A9N9NQ60"/>
<accession>A0A9N9NQ60</accession>
<comment type="caution">
    <text evidence="1">The sequence shown here is derived from an EMBL/GenBank/DDBJ whole genome shotgun (WGS) entry which is preliminary data.</text>
</comment>
<keyword evidence="2" id="KW-1185">Reference proteome</keyword>
<dbReference type="EMBL" id="CAJVPV010035203">
    <property type="protein sequence ID" value="CAG8750485.1"/>
    <property type="molecule type" value="Genomic_DNA"/>
</dbReference>
<dbReference type="Proteomes" id="UP000789342">
    <property type="component" value="Unassembled WGS sequence"/>
</dbReference>
<dbReference type="SUPFAM" id="SSF69304">
    <property type="entry name" value="Tricorn protease N-terminal domain"/>
    <property type="match status" value="1"/>
</dbReference>
<dbReference type="InterPro" id="IPR015943">
    <property type="entry name" value="WD40/YVTN_repeat-like_dom_sf"/>
</dbReference>
<proteinExistence type="predicted"/>
<feature type="non-terminal residue" evidence="1">
    <location>
        <position position="1"/>
    </location>
</feature>
<dbReference type="Gene3D" id="2.130.10.10">
    <property type="entry name" value="YVTN repeat-like/Quinoprotein amine dehydrogenase"/>
    <property type="match status" value="1"/>
</dbReference>
<organism evidence="1 2">
    <name type="scientific">Acaulospora morrowiae</name>
    <dbReference type="NCBI Taxonomy" id="94023"/>
    <lineage>
        <taxon>Eukaryota</taxon>
        <taxon>Fungi</taxon>
        <taxon>Fungi incertae sedis</taxon>
        <taxon>Mucoromycota</taxon>
        <taxon>Glomeromycotina</taxon>
        <taxon>Glomeromycetes</taxon>
        <taxon>Diversisporales</taxon>
        <taxon>Acaulosporaceae</taxon>
        <taxon>Acaulospora</taxon>
    </lineage>
</organism>
<protein>
    <submittedName>
        <fullName evidence="1">17969_t:CDS:1</fullName>
    </submittedName>
</protein>
<reference evidence="1" key="1">
    <citation type="submission" date="2021-06" db="EMBL/GenBank/DDBJ databases">
        <authorList>
            <person name="Kallberg Y."/>
            <person name="Tangrot J."/>
            <person name="Rosling A."/>
        </authorList>
    </citation>
    <scope>NUCLEOTIDE SEQUENCE</scope>
    <source>
        <strain evidence="1">CL551</strain>
    </source>
</reference>
<gene>
    <name evidence="1" type="ORF">AMORRO_LOCUS15319</name>
</gene>
<dbReference type="OrthoDB" id="2392335at2759"/>
<name>A0A9N9NQ60_9GLOM</name>
<evidence type="ECO:0000313" key="1">
    <source>
        <dbReference type="EMBL" id="CAG8750485.1"/>
    </source>
</evidence>
<evidence type="ECO:0000313" key="2">
    <source>
        <dbReference type="Proteomes" id="UP000789342"/>
    </source>
</evidence>
<sequence length="219" mass="25001">MSNPDSVDYEEKDNEIEVLVDDSKKKSPYTDTKINPHNGESISELVCSPNMKYFATISDEDHSIFGWEIKEGQSELEPDYSINFEKYTSNTWTLLGVSNNKYILLQKDYDIELIDLETGSEQKLLTGAVDGASFLENGDVVMVEGKPVYRASIFSKPNPNNGRQYKYKSSIELTKYNKCAISRKGKLLILLDIPFVIMQWDLETLMFEAQYVLDLAFNT</sequence>